<protein>
    <submittedName>
        <fullName evidence="1">Uncharacterized protein</fullName>
    </submittedName>
</protein>
<organism evidence="1">
    <name type="scientific">marine sediment metagenome</name>
    <dbReference type="NCBI Taxonomy" id="412755"/>
    <lineage>
        <taxon>unclassified sequences</taxon>
        <taxon>metagenomes</taxon>
        <taxon>ecological metagenomes</taxon>
    </lineage>
</organism>
<gene>
    <name evidence="1" type="ORF">S06H3_19810</name>
</gene>
<proteinExistence type="predicted"/>
<name>X1M343_9ZZZZ</name>
<dbReference type="EMBL" id="BARV01010184">
    <property type="protein sequence ID" value="GAI09075.1"/>
    <property type="molecule type" value="Genomic_DNA"/>
</dbReference>
<comment type="caution">
    <text evidence="1">The sequence shown here is derived from an EMBL/GenBank/DDBJ whole genome shotgun (WGS) entry which is preliminary data.</text>
</comment>
<evidence type="ECO:0000313" key="1">
    <source>
        <dbReference type="EMBL" id="GAI09075.1"/>
    </source>
</evidence>
<reference evidence="1" key="1">
    <citation type="journal article" date="2014" name="Front. Microbiol.">
        <title>High frequency of phylogenetically diverse reductive dehalogenase-homologous genes in deep subseafloor sedimentary metagenomes.</title>
        <authorList>
            <person name="Kawai M."/>
            <person name="Futagami T."/>
            <person name="Toyoda A."/>
            <person name="Takaki Y."/>
            <person name="Nishi S."/>
            <person name="Hori S."/>
            <person name="Arai W."/>
            <person name="Tsubouchi T."/>
            <person name="Morono Y."/>
            <person name="Uchiyama I."/>
            <person name="Ito T."/>
            <person name="Fujiyama A."/>
            <person name="Inagaki F."/>
            <person name="Takami H."/>
        </authorList>
    </citation>
    <scope>NUCLEOTIDE SEQUENCE</scope>
    <source>
        <strain evidence="1">Expedition CK06-06</strain>
    </source>
</reference>
<accession>X1M343</accession>
<sequence>MDNIYVGLRDRGEGLKSCARTEDIIGLQTIVLDIDPIRKTETPSTKKELDSAIKMSKIIKKWFGKNGYKEPYIAVTGNGCCLYFIVPFYEVKNENRFEITRKIEVFEHYIRNNFKKELKTYNCIIDRMYDLPRIIRVIGTYNIKGTSTHNRPWRISYWLKKLAHRQEDKILFKFILNL</sequence>
<dbReference type="AlphaFoldDB" id="X1M343"/>